<organism evidence="2 3">
    <name type="scientific">Algoriphagus aquatilis</name>
    <dbReference type="NCBI Taxonomy" id="490186"/>
    <lineage>
        <taxon>Bacteria</taxon>
        <taxon>Pseudomonadati</taxon>
        <taxon>Bacteroidota</taxon>
        <taxon>Cytophagia</taxon>
        <taxon>Cytophagales</taxon>
        <taxon>Cyclobacteriaceae</taxon>
        <taxon>Algoriphagus</taxon>
    </lineage>
</organism>
<keyword evidence="1" id="KW-1133">Transmembrane helix</keyword>
<dbReference type="Pfam" id="PF22503">
    <property type="entry name" value="DUF6992"/>
    <property type="match status" value="1"/>
</dbReference>
<dbReference type="EMBL" id="JBHSKS010000002">
    <property type="protein sequence ID" value="MFC5190599.1"/>
    <property type="molecule type" value="Genomic_DNA"/>
</dbReference>
<dbReference type="InterPro" id="IPR054261">
    <property type="entry name" value="DUF6992"/>
</dbReference>
<name>A0ABW0BS04_9BACT</name>
<accession>A0ABW0BS04</accession>
<reference evidence="3" key="1">
    <citation type="journal article" date="2019" name="Int. J. Syst. Evol. Microbiol.">
        <title>The Global Catalogue of Microorganisms (GCM) 10K type strain sequencing project: providing services to taxonomists for standard genome sequencing and annotation.</title>
        <authorList>
            <consortium name="The Broad Institute Genomics Platform"/>
            <consortium name="The Broad Institute Genome Sequencing Center for Infectious Disease"/>
            <person name="Wu L."/>
            <person name="Ma J."/>
        </authorList>
    </citation>
    <scope>NUCLEOTIDE SEQUENCE [LARGE SCALE GENOMIC DNA]</scope>
    <source>
        <strain evidence="3">CGMCC 1.7030</strain>
    </source>
</reference>
<gene>
    <name evidence="2" type="ORF">ACFPIK_02380</name>
</gene>
<protein>
    <submittedName>
        <fullName evidence="2">DUF6992 family protein</fullName>
    </submittedName>
</protein>
<keyword evidence="1" id="KW-0472">Membrane</keyword>
<evidence type="ECO:0000313" key="3">
    <source>
        <dbReference type="Proteomes" id="UP001596163"/>
    </source>
</evidence>
<feature type="transmembrane region" description="Helical" evidence="1">
    <location>
        <begin position="33"/>
        <end position="51"/>
    </location>
</feature>
<proteinExistence type="predicted"/>
<dbReference type="Proteomes" id="UP001596163">
    <property type="component" value="Unassembled WGS sequence"/>
</dbReference>
<feature type="transmembrane region" description="Helical" evidence="1">
    <location>
        <begin position="71"/>
        <end position="91"/>
    </location>
</feature>
<comment type="caution">
    <text evidence="2">The sequence shown here is derived from an EMBL/GenBank/DDBJ whole genome shotgun (WGS) entry which is preliminary data.</text>
</comment>
<feature type="transmembrane region" description="Helical" evidence="1">
    <location>
        <begin position="174"/>
        <end position="198"/>
    </location>
</feature>
<evidence type="ECO:0000256" key="1">
    <source>
        <dbReference type="SAM" id="Phobius"/>
    </source>
</evidence>
<keyword evidence="1" id="KW-0812">Transmembrane</keyword>
<sequence>MSDIERRTTNVERLKTNHKIVGLRIMQTPTQPALKSALILFFFLVSIPLMAQEIPALQDFNQTRLDYNRSGMLILGSWALGNMVWGGIGANQSTGEVKAFHQMNMYWNTVNLAIAGFGYYQATKEVPGTDFWATLEAQQSIEKILLVNSALDVAYMAGGFYLKERGLRTDNTRLVGFGKSVILQGAFLMAFDAVMFGFHQTHGKEIPGLIQNVSLGLSGVNFRLNF</sequence>
<evidence type="ECO:0000313" key="2">
    <source>
        <dbReference type="EMBL" id="MFC5190599.1"/>
    </source>
</evidence>
<dbReference type="RefSeq" id="WP_377911836.1">
    <property type="nucleotide sequence ID" value="NZ_JBHSKS010000002.1"/>
</dbReference>
<keyword evidence="3" id="KW-1185">Reference proteome</keyword>